<evidence type="ECO:0000256" key="1">
    <source>
        <dbReference type="SAM" id="MobiDB-lite"/>
    </source>
</evidence>
<feature type="compositionally biased region" description="Low complexity" evidence="1">
    <location>
        <begin position="30"/>
        <end position="41"/>
    </location>
</feature>
<comment type="caution">
    <text evidence="2">The sequence shown here is derived from an EMBL/GenBank/DDBJ whole genome shotgun (WGS) entry which is preliminary data.</text>
</comment>
<gene>
    <name evidence="2" type="ORF">STAS_03472</name>
</gene>
<name>A0A5A7P4T2_STRAF</name>
<organism evidence="2 3">
    <name type="scientific">Striga asiatica</name>
    <name type="common">Asiatic witchweed</name>
    <name type="synonym">Buchnera asiatica</name>
    <dbReference type="NCBI Taxonomy" id="4170"/>
    <lineage>
        <taxon>Eukaryota</taxon>
        <taxon>Viridiplantae</taxon>
        <taxon>Streptophyta</taxon>
        <taxon>Embryophyta</taxon>
        <taxon>Tracheophyta</taxon>
        <taxon>Spermatophyta</taxon>
        <taxon>Magnoliopsida</taxon>
        <taxon>eudicotyledons</taxon>
        <taxon>Gunneridae</taxon>
        <taxon>Pentapetalae</taxon>
        <taxon>asterids</taxon>
        <taxon>lamiids</taxon>
        <taxon>Lamiales</taxon>
        <taxon>Orobanchaceae</taxon>
        <taxon>Buchnereae</taxon>
        <taxon>Striga</taxon>
    </lineage>
</organism>
<evidence type="ECO:0000313" key="3">
    <source>
        <dbReference type="Proteomes" id="UP000325081"/>
    </source>
</evidence>
<evidence type="ECO:0000313" key="2">
    <source>
        <dbReference type="EMBL" id="GER27739.1"/>
    </source>
</evidence>
<accession>A0A5A7P4T2</accession>
<feature type="region of interest" description="Disordered" evidence="1">
    <location>
        <begin position="23"/>
        <end position="104"/>
    </location>
</feature>
<sequence>MDTIDPLPLGIMMRAACFVPKKTPLTFTPNTRSNSATSNSRTSRHAVGPSTPALFTITSRPPNLSTAWSTARRTSSSTVTSQRTNETLLLPTRQRSLGSRTSATQTLAPCLRNERTMLSPMPLAPPVTSPTLPTSLINN</sequence>
<feature type="compositionally biased region" description="Low complexity" evidence="1">
    <location>
        <begin position="65"/>
        <end position="84"/>
    </location>
</feature>
<dbReference type="EMBL" id="BKCP01002113">
    <property type="protein sequence ID" value="GER27739.1"/>
    <property type="molecule type" value="Genomic_DNA"/>
</dbReference>
<dbReference type="Proteomes" id="UP000325081">
    <property type="component" value="Unassembled WGS sequence"/>
</dbReference>
<keyword evidence="3" id="KW-1185">Reference proteome</keyword>
<protein>
    <submittedName>
        <fullName evidence="2">Nucleic acid-binding</fullName>
    </submittedName>
</protein>
<feature type="region of interest" description="Disordered" evidence="1">
    <location>
        <begin position="118"/>
        <end position="139"/>
    </location>
</feature>
<dbReference type="AlphaFoldDB" id="A0A5A7P4T2"/>
<feature type="compositionally biased region" description="Polar residues" evidence="1">
    <location>
        <begin position="93"/>
        <end position="104"/>
    </location>
</feature>
<reference evidence="3" key="1">
    <citation type="journal article" date="2019" name="Curr. Biol.">
        <title>Genome Sequence of Striga asiatica Provides Insight into the Evolution of Plant Parasitism.</title>
        <authorList>
            <person name="Yoshida S."/>
            <person name="Kim S."/>
            <person name="Wafula E.K."/>
            <person name="Tanskanen J."/>
            <person name="Kim Y.M."/>
            <person name="Honaas L."/>
            <person name="Yang Z."/>
            <person name="Spallek T."/>
            <person name="Conn C.E."/>
            <person name="Ichihashi Y."/>
            <person name="Cheong K."/>
            <person name="Cui S."/>
            <person name="Der J.P."/>
            <person name="Gundlach H."/>
            <person name="Jiao Y."/>
            <person name="Hori C."/>
            <person name="Ishida J.K."/>
            <person name="Kasahara H."/>
            <person name="Kiba T."/>
            <person name="Kim M.S."/>
            <person name="Koo N."/>
            <person name="Laohavisit A."/>
            <person name="Lee Y.H."/>
            <person name="Lumba S."/>
            <person name="McCourt P."/>
            <person name="Mortimer J.C."/>
            <person name="Mutuku J.M."/>
            <person name="Nomura T."/>
            <person name="Sasaki-Sekimoto Y."/>
            <person name="Seto Y."/>
            <person name="Wang Y."/>
            <person name="Wakatake T."/>
            <person name="Sakakibara H."/>
            <person name="Demura T."/>
            <person name="Yamaguchi S."/>
            <person name="Yoneyama K."/>
            <person name="Manabe R.I."/>
            <person name="Nelson D.C."/>
            <person name="Schulman A.H."/>
            <person name="Timko M.P."/>
            <person name="dePamphilis C.W."/>
            <person name="Choi D."/>
            <person name="Shirasu K."/>
        </authorList>
    </citation>
    <scope>NUCLEOTIDE SEQUENCE [LARGE SCALE GENOMIC DNA]</scope>
    <source>
        <strain evidence="3">cv. UVA1</strain>
    </source>
</reference>
<feature type="compositionally biased region" description="Low complexity" evidence="1">
    <location>
        <begin position="129"/>
        <end position="139"/>
    </location>
</feature>
<proteinExistence type="predicted"/>